<gene>
    <name evidence="1" type="ORF">IV203_023055</name>
</gene>
<protein>
    <submittedName>
        <fullName evidence="1">Uncharacterized protein</fullName>
    </submittedName>
</protein>
<name>A0A9K3KC89_9STRA</name>
<dbReference type="AlphaFoldDB" id="A0A9K3KC89"/>
<evidence type="ECO:0000313" key="1">
    <source>
        <dbReference type="EMBL" id="KAG7341104.1"/>
    </source>
</evidence>
<evidence type="ECO:0000313" key="2">
    <source>
        <dbReference type="Proteomes" id="UP000693970"/>
    </source>
</evidence>
<keyword evidence="2" id="KW-1185">Reference proteome</keyword>
<organism evidence="1 2">
    <name type="scientific">Nitzschia inconspicua</name>
    <dbReference type="NCBI Taxonomy" id="303405"/>
    <lineage>
        <taxon>Eukaryota</taxon>
        <taxon>Sar</taxon>
        <taxon>Stramenopiles</taxon>
        <taxon>Ochrophyta</taxon>
        <taxon>Bacillariophyta</taxon>
        <taxon>Bacillariophyceae</taxon>
        <taxon>Bacillariophycidae</taxon>
        <taxon>Bacillariales</taxon>
        <taxon>Bacillariaceae</taxon>
        <taxon>Nitzschia</taxon>
    </lineage>
</organism>
<proteinExistence type="predicted"/>
<comment type="caution">
    <text evidence="1">The sequence shown here is derived from an EMBL/GenBank/DDBJ whole genome shotgun (WGS) entry which is preliminary data.</text>
</comment>
<dbReference type="Proteomes" id="UP000693970">
    <property type="component" value="Unassembled WGS sequence"/>
</dbReference>
<accession>A0A9K3KC89</accession>
<dbReference type="EMBL" id="JAGRRH010000026">
    <property type="protein sequence ID" value="KAG7341104.1"/>
    <property type="molecule type" value="Genomic_DNA"/>
</dbReference>
<reference evidence="1" key="1">
    <citation type="journal article" date="2021" name="Sci. Rep.">
        <title>Diploid genomic architecture of Nitzschia inconspicua, an elite biomass production diatom.</title>
        <authorList>
            <person name="Oliver A."/>
            <person name="Podell S."/>
            <person name="Pinowska A."/>
            <person name="Traller J.C."/>
            <person name="Smith S.R."/>
            <person name="McClure R."/>
            <person name="Beliaev A."/>
            <person name="Bohutskyi P."/>
            <person name="Hill E.A."/>
            <person name="Rabines A."/>
            <person name="Zheng H."/>
            <person name="Allen L.Z."/>
            <person name="Kuo A."/>
            <person name="Grigoriev I.V."/>
            <person name="Allen A.E."/>
            <person name="Hazlebeck D."/>
            <person name="Allen E.E."/>
        </authorList>
    </citation>
    <scope>NUCLEOTIDE SEQUENCE</scope>
    <source>
        <strain evidence="1">Hildebrandi</strain>
    </source>
</reference>
<sequence length="163" mass="19126">MVRLRGKTLYHITEGTLVTVKMDPRDAKKARGLLGIVYDTSGNRAGGIKVATQHGIITKENKKNEYFILLDRYTVPKIQDVALTPSLKRVRKEIMVGKFDRKTPKKVSMPRAYKLVEARRQCRQEKGLRLQRPEMYPFLRKREGKEEVHFKMQMRRKVLQRQS</sequence>
<reference evidence="1" key="2">
    <citation type="submission" date="2021-04" db="EMBL/GenBank/DDBJ databases">
        <authorList>
            <person name="Podell S."/>
        </authorList>
    </citation>
    <scope>NUCLEOTIDE SEQUENCE</scope>
    <source>
        <strain evidence="1">Hildebrandi</strain>
    </source>
</reference>